<evidence type="ECO:0000313" key="1">
    <source>
        <dbReference type="EMBL" id="CAB4175486.1"/>
    </source>
</evidence>
<accession>A0A6J5PZ93</accession>
<proteinExistence type="predicted"/>
<reference evidence="1" key="1">
    <citation type="submission" date="2020-05" db="EMBL/GenBank/DDBJ databases">
        <authorList>
            <person name="Chiriac C."/>
            <person name="Salcher M."/>
            <person name="Ghai R."/>
            <person name="Kavagutti S V."/>
        </authorList>
    </citation>
    <scope>NUCLEOTIDE SEQUENCE</scope>
</reference>
<dbReference type="EMBL" id="LR796923">
    <property type="protein sequence ID" value="CAB4175486.1"/>
    <property type="molecule type" value="Genomic_DNA"/>
</dbReference>
<name>A0A6J5PZ93_9CAUD</name>
<gene>
    <name evidence="1" type="ORF">UFOVP972_214</name>
</gene>
<protein>
    <submittedName>
        <fullName evidence="1">Uncharacterized protein</fullName>
    </submittedName>
</protein>
<sequence>MTDEMEKLIDIYYEDSIELPDGRMLDFKRIPNHNCTYRRAVRVSLEDLETETTIELGTYFDARWEFTSPMNERIFWQYVKSHTKEFRDIFDRLRIKVPGKEFHVYKIKFQRFSDTASSGLDRLTQIFKS</sequence>
<organism evidence="1">
    <name type="scientific">uncultured Caudovirales phage</name>
    <dbReference type="NCBI Taxonomy" id="2100421"/>
    <lineage>
        <taxon>Viruses</taxon>
        <taxon>Duplodnaviria</taxon>
        <taxon>Heunggongvirae</taxon>
        <taxon>Uroviricota</taxon>
        <taxon>Caudoviricetes</taxon>
        <taxon>Peduoviridae</taxon>
        <taxon>Maltschvirus</taxon>
        <taxon>Maltschvirus maltsch</taxon>
    </lineage>
</organism>